<evidence type="ECO:0000313" key="3">
    <source>
        <dbReference type="EnsemblPlants" id="AES75622"/>
    </source>
</evidence>
<dbReference type="PANTHER" id="PTHR12601">
    <property type="entry name" value="EUKARYOTIC TRANSLATION INITIATION FACTOR 3 SUBUNIT EIF-3"/>
    <property type="match status" value="1"/>
</dbReference>
<keyword evidence="4" id="KW-1185">Reference proteome</keyword>
<reference evidence="3" key="3">
    <citation type="submission" date="2015-04" db="UniProtKB">
        <authorList>
            <consortium name="EnsemblPlants"/>
        </authorList>
    </citation>
    <scope>IDENTIFICATION</scope>
    <source>
        <strain evidence="3">cv. Jemalong A17</strain>
    </source>
</reference>
<sequence length="147" mass="16223">MSSSTRDRHVWELVLYKDHTIPQSMGMKMQNPTVSSCTGPKANLGKEHSDGHNSNPPFLVTILSTSQTTLQILRAKLGLDDWRTQDAAACLEYFESKAFEQQEAARKGTRKPDAPISRKGPLSVTVLLDYITPNHDAKGRDAATNGK</sequence>
<dbReference type="PANTHER" id="PTHR12601:SF17">
    <property type="entry name" value="PROTEIN REDUCED CHLOROPLAST COVERAGE 1"/>
    <property type="match status" value="1"/>
</dbReference>
<name>G7KL43_MEDTR</name>
<proteinExistence type="predicted"/>
<dbReference type="eggNOG" id="KOG1839">
    <property type="taxonomic scope" value="Eukaryota"/>
</dbReference>
<evidence type="ECO:0000256" key="1">
    <source>
        <dbReference type="SAM" id="MobiDB-lite"/>
    </source>
</evidence>
<dbReference type="AlphaFoldDB" id="G7KL43"/>
<dbReference type="STRING" id="3880.G7KL43"/>
<protein>
    <submittedName>
        <fullName evidence="2 3">Uncharacterized protein</fullName>
    </submittedName>
</protein>
<dbReference type="HOGENOM" id="CLU_1770821_0_0_1"/>
<dbReference type="Proteomes" id="UP000002051">
    <property type="component" value="Chromosome 6"/>
</dbReference>
<reference evidence="2 4" key="2">
    <citation type="journal article" date="2014" name="BMC Genomics">
        <title>An improved genome release (version Mt4.0) for the model legume Medicago truncatula.</title>
        <authorList>
            <person name="Tang H."/>
            <person name="Krishnakumar V."/>
            <person name="Bidwell S."/>
            <person name="Rosen B."/>
            <person name="Chan A."/>
            <person name="Zhou S."/>
            <person name="Gentzbittel L."/>
            <person name="Childs K.L."/>
            <person name="Yandell M."/>
            <person name="Gundlach H."/>
            <person name="Mayer K.F."/>
            <person name="Schwartz D.C."/>
            <person name="Town C.D."/>
        </authorList>
    </citation>
    <scope>GENOME REANNOTATION</scope>
    <source>
        <strain evidence="3 4">cv. Jemalong A17</strain>
    </source>
</reference>
<reference evidence="2 4" key="1">
    <citation type="journal article" date="2011" name="Nature">
        <title>The Medicago genome provides insight into the evolution of rhizobial symbioses.</title>
        <authorList>
            <person name="Young N.D."/>
            <person name="Debelle F."/>
            <person name="Oldroyd G.E."/>
            <person name="Geurts R."/>
            <person name="Cannon S.B."/>
            <person name="Udvardi M.K."/>
            <person name="Benedito V.A."/>
            <person name="Mayer K.F."/>
            <person name="Gouzy J."/>
            <person name="Schoof H."/>
            <person name="Van de Peer Y."/>
            <person name="Proost S."/>
            <person name="Cook D.R."/>
            <person name="Meyers B.C."/>
            <person name="Spannagl M."/>
            <person name="Cheung F."/>
            <person name="De Mita S."/>
            <person name="Krishnakumar V."/>
            <person name="Gundlach H."/>
            <person name="Zhou S."/>
            <person name="Mudge J."/>
            <person name="Bharti A.K."/>
            <person name="Murray J.D."/>
            <person name="Naoumkina M.A."/>
            <person name="Rosen B."/>
            <person name="Silverstein K.A."/>
            <person name="Tang H."/>
            <person name="Rombauts S."/>
            <person name="Zhao P.X."/>
            <person name="Zhou P."/>
            <person name="Barbe V."/>
            <person name="Bardou P."/>
            <person name="Bechner M."/>
            <person name="Bellec A."/>
            <person name="Berger A."/>
            <person name="Berges H."/>
            <person name="Bidwell S."/>
            <person name="Bisseling T."/>
            <person name="Choisne N."/>
            <person name="Couloux A."/>
            <person name="Denny R."/>
            <person name="Deshpande S."/>
            <person name="Dai X."/>
            <person name="Doyle J.J."/>
            <person name="Dudez A.M."/>
            <person name="Farmer A.D."/>
            <person name="Fouteau S."/>
            <person name="Franken C."/>
            <person name="Gibelin C."/>
            <person name="Gish J."/>
            <person name="Goldstein S."/>
            <person name="Gonzalez A.J."/>
            <person name="Green P.J."/>
            <person name="Hallab A."/>
            <person name="Hartog M."/>
            <person name="Hua A."/>
            <person name="Humphray S.J."/>
            <person name="Jeong D.H."/>
            <person name="Jing Y."/>
            <person name="Jocker A."/>
            <person name="Kenton S.M."/>
            <person name="Kim D.J."/>
            <person name="Klee K."/>
            <person name="Lai H."/>
            <person name="Lang C."/>
            <person name="Lin S."/>
            <person name="Macmil S.L."/>
            <person name="Magdelenat G."/>
            <person name="Matthews L."/>
            <person name="McCorrison J."/>
            <person name="Monaghan E.L."/>
            <person name="Mun J.H."/>
            <person name="Najar F.Z."/>
            <person name="Nicholson C."/>
            <person name="Noirot C."/>
            <person name="O'Bleness M."/>
            <person name="Paule C.R."/>
            <person name="Poulain J."/>
            <person name="Prion F."/>
            <person name="Qin B."/>
            <person name="Qu C."/>
            <person name="Retzel E.F."/>
            <person name="Riddle C."/>
            <person name="Sallet E."/>
            <person name="Samain S."/>
            <person name="Samson N."/>
            <person name="Sanders I."/>
            <person name="Saurat O."/>
            <person name="Scarpelli C."/>
            <person name="Schiex T."/>
            <person name="Segurens B."/>
            <person name="Severin A.J."/>
            <person name="Sherrier D.J."/>
            <person name="Shi R."/>
            <person name="Sims S."/>
            <person name="Singer S.R."/>
            <person name="Sinharoy S."/>
            <person name="Sterck L."/>
            <person name="Viollet A."/>
            <person name="Wang B.B."/>
            <person name="Wang K."/>
            <person name="Wang M."/>
            <person name="Wang X."/>
            <person name="Warfsmann J."/>
            <person name="Weissenbach J."/>
            <person name="White D.D."/>
            <person name="White J.D."/>
            <person name="Wiley G.B."/>
            <person name="Wincker P."/>
            <person name="Xing Y."/>
            <person name="Yang L."/>
            <person name="Yao Z."/>
            <person name="Ying F."/>
            <person name="Zhai J."/>
            <person name="Zhou L."/>
            <person name="Zuber A."/>
            <person name="Denarie J."/>
            <person name="Dixon R.A."/>
            <person name="May G.D."/>
            <person name="Schwartz D.C."/>
            <person name="Rogers J."/>
            <person name="Quetier F."/>
            <person name="Town C.D."/>
            <person name="Roe B.A."/>
        </authorList>
    </citation>
    <scope>NUCLEOTIDE SEQUENCE [LARGE SCALE GENOMIC DNA]</scope>
    <source>
        <strain evidence="2">A17</strain>
        <strain evidence="3 4">cv. Jemalong A17</strain>
    </source>
</reference>
<feature type="region of interest" description="Disordered" evidence="1">
    <location>
        <begin position="25"/>
        <end position="58"/>
    </location>
</feature>
<dbReference type="InterPro" id="IPR027523">
    <property type="entry name" value="CLU_prot"/>
</dbReference>
<dbReference type="EMBL" id="CM001222">
    <property type="protein sequence ID" value="AES75622.1"/>
    <property type="molecule type" value="Genomic_DNA"/>
</dbReference>
<evidence type="ECO:0000313" key="4">
    <source>
        <dbReference type="Proteomes" id="UP000002051"/>
    </source>
</evidence>
<organism evidence="2 4">
    <name type="scientific">Medicago truncatula</name>
    <name type="common">Barrel medic</name>
    <name type="synonym">Medicago tribuloides</name>
    <dbReference type="NCBI Taxonomy" id="3880"/>
    <lineage>
        <taxon>Eukaryota</taxon>
        <taxon>Viridiplantae</taxon>
        <taxon>Streptophyta</taxon>
        <taxon>Embryophyta</taxon>
        <taxon>Tracheophyta</taxon>
        <taxon>Spermatophyta</taxon>
        <taxon>Magnoliopsida</taxon>
        <taxon>eudicotyledons</taxon>
        <taxon>Gunneridae</taxon>
        <taxon>Pentapetalae</taxon>
        <taxon>rosids</taxon>
        <taxon>fabids</taxon>
        <taxon>Fabales</taxon>
        <taxon>Fabaceae</taxon>
        <taxon>Papilionoideae</taxon>
        <taxon>50 kb inversion clade</taxon>
        <taxon>NPAAA clade</taxon>
        <taxon>Hologalegina</taxon>
        <taxon>IRL clade</taxon>
        <taxon>Trifolieae</taxon>
        <taxon>Medicago</taxon>
    </lineage>
</organism>
<dbReference type="PaxDb" id="3880-AES75622"/>
<dbReference type="EnsemblPlants" id="AES75622">
    <property type="protein sequence ID" value="AES75622"/>
    <property type="gene ID" value="MTR_6g052190"/>
</dbReference>
<gene>
    <name evidence="2" type="ordered locus">MTR_6g052190</name>
</gene>
<evidence type="ECO:0000313" key="2">
    <source>
        <dbReference type="EMBL" id="AES75622.1"/>
    </source>
</evidence>
<accession>G7KL43</accession>